<dbReference type="EMBL" id="JBHTJI010000001">
    <property type="protein sequence ID" value="MFD0990444.1"/>
    <property type="molecule type" value="Genomic_DNA"/>
</dbReference>
<sequence>MNKSQIEAIGSYEKKSKNEFHYPNLLKKRDYDNKIHFISKNEKP</sequence>
<accession>A0ABW3JJ90</accession>
<keyword evidence="2" id="KW-1185">Reference proteome</keyword>
<evidence type="ECO:0000313" key="1">
    <source>
        <dbReference type="EMBL" id="MFD0990444.1"/>
    </source>
</evidence>
<evidence type="ECO:0000313" key="2">
    <source>
        <dbReference type="Proteomes" id="UP001597061"/>
    </source>
</evidence>
<name>A0ABW3JJ90_9FLAO</name>
<reference evidence="2" key="1">
    <citation type="journal article" date="2019" name="Int. J. Syst. Evol. Microbiol.">
        <title>The Global Catalogue of Microorganisms (GCM) 10K type strain sequencing project: providing services to taxonomists for standard genome sequencing and annotation.</title>
        <authorList>
            <consortium name="The Broad Institute Genomics Platform"/>
            <consortium name="The Broad Institute Genome Sequencing Center for Infectious Disease"/>
            <person name="Wu L."/>
            <person name="Ma J."/>
        </authorList>
    </citation>
    <scope>NUCLEOTIDE SEQUENCE [LARGE SCALE GENOMIC DNA]</scope>
    <source>
        <strain evidence="2">CCUG 62414</strain>
    </source>
</reference>
<proteinExistence type="predicted"/>
<organism evidence="1 2">
    <name type="scientific">Mariniflexile jejuense</name>
    <dbReference type="NCBI Taxonomy" id="1173582"/>
    <lineage>
        <taxon>Bacteria</taxon>
        <taxon>Pseudomonadati</taxon>
        <taxon>Bacteroidota</taxon>
        <taxon>Flavobacteriia</taxon>
        <taxon>Flavobacteriales</taxon>
        <taxon>Flavobacteriaceae</taxon>
        <taxon>Mariniflexile</taxon>
    </lineage>
</organism>
<comment type="caution">
    <text evidence="1">The sequence shown here is derived from an EMBL/GenBank/DDBJ whole genome shotgun (WGS) entry which is preliminary data.</text>
</comment>
<dbReference type="Proteomes" id="UP001597061">
    <property type="component" value="Unassembled WGS sequence"/>
</dbReference>
<gene>
    <name evidence="1" type="ORF">ACFQ1R_10080</name>
</gene>
<dbReference type="RefSeq" id="WP_379926041.1">
    <property type="nucleotide sequence ID" value="NZ_JBHTJI010000001.1"/>
</dbReference>
<protein>
    <submittedName>
        <fullName evidence="1">Uncharacterized protein</fullName>
    </submittedName>
</protein>